<evidence type="ECO:0000313" key="4">
    <source>
        <dbReference type="Ensembl" id="ENSCHIP00000018982.1"/>
    </source>
</evidence>
<evidence type="ECO:0000313" key="5">
    <source>
        <dbReference type="Proteomes" id="UP000291000"/>
    </source>
</evidence>
<dbReference type="GO" id="GO:0005739">
    <property type="term" value="C:mitochondrion"/>
    <property type="evidence" value="ECO:0007669"/>
    <property type="project" value="TreeGrafter"/>
</dbReference>
<dbReference type="STRING" id="9925.ENSCHIP00000018982"/>
<comment type="similarity">
    <text evidence="1">Belongs to the IF-3 family.</text>
</comment>
<dbReference type="GO" id="GO:0003743">
    <property type="term" value="F:translation initiation factor activity"/>
    <property type="evidence" value="ECO:0007669"/>
    <property type="project" value="UniProtKB-KW"/>
</dbReference>
<evidence type="ECO:0000256" key="2">
    <source>
        <dbReference type="ARBA" id="ARBA00022540"/>
    </source>
</evidence>
<reference evidence="4 5" key="1">
    <citation type="submission" date="2016-04" db="EMBL/GenBank/DDBJ databases">
        <title>Polished mammalian reference genomes with single-molecule sequencing and chromosome conformation capture applied to the Capra hircus genome.</title>
        <authorList>
            <person name="Bickhart D.M."/>
            <person name="Koren S."/>
            <person name="Rosen B."/>
            <person name="Hastie A."/>
            <person name="Liachko I."/>
            <person name="Sullivan S.T."/>
            <person name="Burton J."/>
            <person name="Sayre B.L."/>
            <person name="Huson H.J."/>
            <person name="Lee J."/>
            <person name="Lam E."/>
            <person name="Kelley C.M."/>
            <person name="Hutchison J.L."/>
            <person name="Zhou Y."/>
            <person name="Sun J."/>
            <person name="Crisa A."/>
            <person name="Schwartz J.C."/>
            <person name="Hammond J.A."/>
            <person name="Schroeder S.G."/>
            <person name="Liu G.E."/>
            <person name="Dunham M."/>
            <person name="Shendure J."/>
            <person name="Sonstegard T.S."/>
            <person name="Phillippy A.M."/>
            <person name="Van Tassell C.P."/>
            <person name="Smith T.P."/>
        </authorList>
    </citation>
    <scope>NUCLEOTIDE SEQUENCE [LARGE SCALE GENOMIC DNA]</scope>
</reference>
<dbReference type="InterPro" id="IPR036788">
    <property type="entry name" value="T_IF-3_C_sf"/>
</dbReference>
<dbReference type="GeneTree" id="ENSGT00390000014424"/>
<dbReference type="GO" id="GO:0032790">
    <property type="term" value="P:ribosome disassembly"/>
    <property type="evidence" value="ECO:0007669"/>
    <property type="project" value="TreeGrafter"/>
</dbReference>
<dbReference type="AlphaFoldDB" id="A0A452F3M0"/>
<protein>
    <submittedName>
        <fullName evidence="4">Uncharacterized protein</fullName>
    </submittedName>
</protein>
<keyword evidence="3" id="KW-0648">Protein biosynthesis</keyword>
<accession>A0A452F3M0</accession>
<reference evidence="4" key="2">
    <citation type="submission" date="2025-08" db="UniProtKB">
        <authorList>
            <consortium name="Ensembl"/>
        </authorList>
    </citation>
    <scope>IDENTIFICATION</scope>
</reference>
<evidence type="ECO:0000256" key="3">
    <source>
        <dbReference type="ARBA" id="ARBA00022917"/>
    </source>
</evidence>
<dbReference type="EMBL" id="LWLT01000002">
    <property type="status" value="NOT_ANNOTATED_CDS"/>
    <property type="molecule type" value="Genomic_DNA"/>
</dbReference>
<keyword evidence="2" id="KW-0396">Initiation factor</keyword>
<dbReference type="Gene3D" id="3.30.110.10">
    <property type="entry name" value="Translation initiation factor 3 (IF-3), C-terminal domain"/>
    <property type="match status" value="1"/>
</dbReference>
<dbReference type="PANTHER" id="PTHR10938">
    <property type="entry name" value="TRANSLATION INITIATION FACTOR IF-3"/>
    <property type="match status" value="1"/>
</dbReference>
<keyword evidence="5" id="KW-1185">Reference proteome</keyword>
<dbReference type="Proteomes" id="UP000291000">
    <property type="component" value="Chromosome 2"/>
</dbReference>
<sequence length="248" mass="28501">MAALFLKKFTLQARKNNSIRRYLGNYILQKPVPIQRSPVSACLIHTKAFREEKKKKKDEMSVSNIGKKKSTSVIIHMLEEQANDHMHRANAIRLRAAERDLRLVKRDLSVEPAQYQLLTCSQIHQVRLWLRKAERAELKPEPTLTKELTFSSNVGQHDWDTKSKQIQQWIKKKYKVQITIKKGKNAGNNRILQTMSGTPITGDKAVMCVLGLLSKREENAWRVAQGTQRGDTVSRENGKYVASDVLRQ</sequence>
<dbReference type="PANTHER" id="PTHR10938:SF0">
    <property type="entry name" value="TRANSLATION INITIATION FACTOR IF-3, MITOCHONDRIAL"/>
    <property type="match status" value="1"/>
</dbReference>
<dbReference type="GO" id="GO:0070124">
    <property type="term" value="P:mitochondrial translational initiation"/>
    <property type="evidence" value="ECO:0007669"/>
    <property type="project" value="TreeGrafter"/>
</dbReference>
<proteinExistence type="inferred from homology"/>
<dbReference type="InterPro" id="IPR001288">
    <property type="entry name" value="Translation_initiation_fac_3"/>
</dbReference>
<reference evidence="4" key="3">
    <citation type="submission" date="2025-09" db="UniProtKB">
        <authorList>
            <consortium name="Ensembl"/>
        </authorList>
    </citation>
    <scope>IDENTIFICATION</scope>
</reference>
<name>A0A452F3M0_CAPHI</name>
<dbReference type="GO" id="GO:0043022">
    <property type="term" value="F:ribosome binding"/>
    <property type="evidence" value="ECO:0007669"/>
    <property type="project" value="TreeGrafter"/>
</dbReference>
<dbReference type="Ensembl" id="ENSCHIT00000026797.1">
    <property type="protein sequence ID" value="ENSCHIP00000018982.1"/>
    <property type="gene ID" value="ENSCHIG00000018197.1"/>
</dbReference>
<evidence type="ECO:0000256" key="1">
    <source>
        <dbReference type="ARBA" id="ARBA00005439"/>
    </source>
</evidence>
<organism evidence="4 5">
    <name type="scientific">Capra hircus</name>
    <name type="common">Goat</name>
    <dbReference type="NCBI Taxonomy" id="9925"/>
    <lineage>
        <taxon>Eukaryota</taxon>
        <taxon>Metazoa</taxon>
        <taxon>Chordata</taxon>
        <taxon>Craniata</taxon>
        <taxon>Vertebrata</taxon>
        <taxon>Euteleostomi</taxon>
        <taxon>Mammalia</taxon>
        <taxon>Eutheria</taxon>
        <taxon>Laurasiatheria</taxon>
        <taxon>Artiodactyla</taxon>
        <taxon>Ruminantia</taxon>
        <taxon>Pecora</taxon>
        <taxon>Bovidae</taxon>
        <taxon>Caprinae</taxon>
        <taxon>Capra</taxon>
    </lineage>
</organism>
<dbReference type="SUPFAM" id="SSF55200">
    <property type="entry name" value="Translation initiation factor IF3, C-terminal domain"/>
    <property type="match status" value="1"/>
</dbReference>